<dbReference type="Proteomes" id="UP001365128">
    <property type="component" value="Unassembled WGS sequence"/>
</dbReference>
<name>A0ABR1MEA0_9PEZI</name>
<proteinExistence type="predicted"/>
<dbReference type="EMBL" id="JBBPDW010000013">
    <property type="protein sequence ID" value="KAK7547036.1"/>
    <property type="molecule type" value="Genomic_DNA"/>
</dbReference>
<evidence type="ECO:0000313" key="2">
    <source>
        <dbReference type="EMBL" id="KAK7547036.1"/>
    </source>
</evidence>
<protein>
    <recommendedName>
        <fullName evidence="4">Secreted protein</fullName>
    </recommendedName>
</protein>
<gene>
    <name evidence="2" type="ORF">IWX46DRAFT_66792</name>
</gene>
<accession>A0ABR1MEA0</accession>
<keyword evidence="1" id="KW-1133">Transmembrane helix</keyword>
<feature type="transmembrane region" description="Helical" evidence="1">
    <location>
        <begin position="12"/>
        <end position="40"/>
    </location>
</feature>
<organism evidence="2 3">
    <name type="scientific">Phyllosticta citricarpa</name>
    <dbReference type="NCBI Taxonomy" id="55181"/>
    <lineage>
        <taxon>Eukaryota</taxon>
        <taxon>Fungi</taxon>
        <taxon>Dikarya</taxon>
        <taxon>Ascomycota</taxon>
        <taxon>Pezizomycotina</taxon>
        <taxon>Dothideomycetes</taxon>
        <taxon>Dothideomycetes incertae sedis</taxon>
        <taxon>Botryosphaeriales</taxon>
        <taxon>Phyllostictaceae</taxon>
        <taxon>Phyllosticta</taxon>
    </lineage>
</organism>
<evidence type="ECO:0008006" key="4">
    <source>
        <dbReference type="Google" id="ProtNLM"/>
    </source>
</evidence>
<reference evidence="2 3" key="1">
    <citation type="submission" date="2024-04" db="EMBL/GenBank/DDBJ databases">
        <title>Phyllosticta paracitricarpa is synonymous to the EU quarantine fungus P. citricarpa based on phylogenomic analyses.</title>
        <authorList>
            <consortium name="Lawrence Berkeley National Laboratory"/>
            <person name="Van Ingen-Buijs V.A."/>
            <person name="Van Westerhoven A.C."/>
            <person name="Haridas S."/>
            <person name="Skiadas P."/>
            <person name="Martin F."/>
            <person name="Groenewald J.Z."/>
            <person name="Crous P.W."/>
            <person name="Seidl M.F."/>
        </authorList>
    </citation>
    <scope>NUCLEOTIDE SEQUENCE [LARGE SCALE GENOMIC DNA]</scope>
    <source>
        <strain evidence="2 3">CBS 122670</strain>
    </source>
</reference>
<keyword evidence="1" id="KW-0812">Transmembrane</keyword>
<comment type="caution">
    <text evidence="2">The sequence shown here is derived from an EMBL/GenBank/DDBJ whole genome shotgun (WGS) entry which is preliminary data.</text>
</comment>
<evidence type="ECO:0000313" key="3">
    <source>
        <dbReference type="Proteomes" id="UP001365128"/>
    </source>
</evidence>
<keyword evidence="1" id="KW-0472">Membrane</keyword>
<keyword evidence="3" id="KW-1185">Reference proteome</keyword>
<evidence type="ECO:0000256" key="1">
    <source>
        <dbReference type="SAM" id="Phobius"/>
    </source>
</evidence>
<sequence>MMDRQPLVRSFVLLFFVLLSAPCPPAVGGFFFFFFFLALLPPHTTTDFCSASAKSEGRAHQLTIAREGRQRIDNQVGRQLTPLSRAEIGCSLGSGMRQN</sequence>